<accession>A0A662DJ44</accession>
<name>A0A662DJ44_UNCAE</name>
<keyword evidence="1 2" id="KW-0238">DNA-binding</keyword>
<organism evidence="4 5">
    <name type="scientific">Aerophobetes bacterium</name>
    <dbReference type="NCBI Taxonomy" id="2030807"/>
    <lineage>
        <taxon>Bacteria</taxon>
        <taxon>Candidatus Aerophobota</taxon>
    </lineage>
</organism>
<evidence type="ECO:0000256" key="1">
    <source>
        <dbReference type="ARBA" id="ARBA00023125"/>
    </source>
</evidence>
<evidence type="ECO:0000313" key="5">
    <source>
        <dbReference type="Proteomes" id="UP000280417"/>
    </source>
</evidence>
<dbReference type="InterPro" id="IPR044068">
    <property type="entry name" value="CB"/>
</dbReference>
<sequence length="132" mass="15885">MGSGFISVGIYKRGKIWYIDYYDQFGKRHREAVGPNKRQAEQTLSKRKIEVAENKFLDKKKQEKIKFRDFADEFIEFHSKPNKRSWQRDVQLVNHLKAFFGEKKLYEITPLDIEKYKKERIEKVKPATVKEK</sequence>
<dbReference type="EMBL" id="QMQA01000058">
    <property type="protein sequence ID" value="RLE14149.1"/>
    <property type="molecule type" value="Genomic_DNA"/>
</dbReference>
<evidence type="ECO:0000313" key="4">
    <source>
        <dbReference type="EMBL" id="RLE14149.1"/>
    </source>
</evidence>
<dbReference type="PROSITE" id="PS51900">
    <property type="entry name" value="CB"/>
    <property type="match status" value="1"/>
</dbReference>
<evidence type="ECO:0000256" key="2">
    <source>
        <dbReference type="PROSITE-ProRule" id="PRU01248"/>
    </source>
</evidence>
<reference evidence="4 5" key="1">
    <citation type="submission" date="2018-06" db="EMBL/GenBank/DDBJ databases">
        <title>Extensive metabolic versatility and redundancy in microbially diverse, dynamic hydrothermal sediments.</title>
        <authorList>
            <person name="Dombrowski N."/>
            <person name="Teske A."/>
            <person name="Baker B.J."/>
        </authorList>
    </citation>
    <scope>NUCLEOTIDE SEQUENCE [LARGE SCALE GENOMIC DNA]</scope>
    <source>
        <strain evidence="4">B3_G15</strain>
    </source>
</reference>
<feature type="domain" description="Core-binding (CB)" evidence="3">
    <location>
        <begin position="65"/>
        <end position="132"/>
    </location>
</feature>
<comment type="caution">
    <text evidence="4">The sequence shown here is derived from an EMBL/GenBank/DDBJ whole genome shotgun (WGS) entry which is preliminary data.</text>
</comment>
<protein>
    <recommendedName>
        <fullName evidence="3">Core-binding (CB) domain-containing protein</fullName>
    </recommendedName>
</protein>
<gene>
    <name evidence="4" type="ORF">DRJ04_02960</name>
</gene>
<dbReference type="GO" id="GO:0003677">
    <property type="term" value="F:DNA binding"/>
    <property type="evidence" value="ECO:0007669"/>
    <property type="project" value="UniProtKB-UniRule"/>
</dbReference>
<evidence type="ECO:0000259" key="3">
    <source>
        <dbReference type="PROSITE" id="PS51900"/>
    </source>
</evidence>
<dbReference type="Gene3D" id="1.10.150.130">
    <property type="match status" value="1"/>
</dbReference>
<proteinExistence type="predicted"/>
<dbReference type="Proteomes" id="UP000280417">
    <property type="component" value="Unassembled WGS sequence"/>
</dbReference>
<dbReference type="InterPro" id="IPR011010">
    <property type="entry name" value="DNA_brk_join_enz"/>
</dbReference>
<dbReference type="AlphaFoldDB" id="A0A662DJ44"/>
<dbReference type="SUPFAM" id="SSF56349">
    <property type="entry name" value="DNA breaking-rejoining enzymes"/>
    <property type="match status" value="1"/>
</dbReference>
<dbReference type="InterPro" id="IPR010998">
    <property type="entry name" value="Integrase_recombinase_N"/>
</dbReference>